<dbReference type="AlphaFoldDB" id="A0A921NXW0"/>
<feature type="transmembrane region" description="Helical" evidence="9">
    <location>
        <begin position="20"/>
        <end position="38"/>
    </location>
</feature>
<keyword evidence="8 9" id="KW-0472">Membrane</keyword>
<dbReference type="RefSeq" id="WP_162125559.1">
    <property type="nucleotide sequence ID" value="NZ_PDWK01000117.1"/>
</dbReference>
<dbReference type="GO" id="GO:1990961">
    <property type="term" value="P:xenobiotic detoxification by transmembrane export across the plasma membrane"/>
    <property type="evidence" value="ECO:0007669"/>
    <property type="project" value="UniProtKB-ARBA"/>
</dbReference>
<dbReference type="Gene3D" id="1.10.287.470">
    <property type="entry name" value="Helix hairpin bin"/>
    <property type="match status" value="1"/>
</dbReference>
<dbReference type="PANTHER" id="PTHR30386:SF19">
    <property type="entry name" value="MULTIDRUG EXPORT PROTEIN EMRA-RELATED"/>
    <property type="match status" value="1"/>
</dbReference>
<feature type="domain" description="Multidrug export protein EmrA/FarA alpha-helical hairpin" evidence="10">
    <location>
        <begin position="90"/>
        <end position="210"/>
    </location>
</feature>
<evidence type="ECO:0000259" key="11">
    <source>
        <dbReference type="Pfam" id="PF25963"/>
    </source>
</evidence>
<comment type="caution">
    <text evidence="12">The sequence shown here is derived from an EMBL/GenBank/DDBJ whole genome shotgun (WGS) entry which is preliminary data.</text>
</comment>
<keyword evidence="7 9" id="KW-1133">Transmembrane helix</keyword>
<dbReference type="Pfam" id="PF25885">
    <property type="entry name" value="HH_EMRA"/>
    <property type="match status" value="1"/>
</dbReference>
<feature type="domain" description="p-hydroxybenzoic acid efflux pump subunit AaeA-like beta-barrel" evidence="11">
    <location>
        <begin position="247"/>
        <end position="324"/>
    </location>
</feature>
<evidence type="ECO:0000256" key="2">
    <source>
        <dbReference type="ARBA" id="ARBA00009477"/>
    </source>
</evidence>
<keyword evidence="13" id="KW-1185">Reference proteome</keyword>
<dbReference type="EMBL" id="PDWK01000117">
    <property type="protein sequence ID" value="KAF1684470.1"/>
    <property type="molecule type" value="Genomic_DNA"/>
</dbReference>
<organism evidence="12 13">
    <name type="scientific">Pseudoxanthomonas taiwanensis</name>
    <dbReference type="NCBI Taxonomy" id="176598"/>
    <lineage>
        <taxon>Bacteria</taxon>
        <taxon>Pseudomonadati</taxon>
        <taxon>Pseudomonadota</taxon>
        <taxon>Gammaproteobacteria</taxon>
        <taxon>Lysobacterales</taxon>
        <taxon>Lysobacteraceae</taxon>
        <taxon>Pseudoxanthomonas</taxon>
    </lineage>
</organism>
<name>A0A921NXW0_9GAMM</name>
<keyword evidence="5" id="KW-0997">Cell inner membrane</keyword>
<reference evidence="12" key="1">
    <citation type="submission" date="2017-10" db="EMBL/GenBank/DDBJ databases">
        <title>Whole genome sequencing of members of genus Pseudoxanthomonas.</title>
        <authorList>
            <person name="Kumar S."/>
            <person name="Bansal K."/>
            <person name="Kaur A."/>
            <person name="Patil P."/>
            <person name="Sharma S."/>
            <person name="Patil P.B."/>
        </authorList>
    </citation>
    <scope>NUCLEOTIDE SEQUENCE</scope>
    <source>
        <strain evidence="12">DSM 22914</strain>
    </source>
</reference>
<dbReference type="GO" id="GO:0015721">
    <property type="term" value="P:bile acid and bile salt transport"/>
    <property type="evidence" value="ECO:0007669"/>
    <property type="project" value="UniProtKB-ARBA"/>
</dbReference>
<accession>A0A921NXW0</accession>
<comment type="subcellular location">
    <subcellularLocation>
        <location evidence="1">Cell inner membrane</location>
        <topology evidence="1">Single-pass membrane protein</topology>
        <orientation evidence="1">Periplasmic side</orientation>
    </subcellularLocation>
</comment>
<keyword evidence="4" id="KW-1003">Cell membrane</keyword>
<dbReference type="InterPro" id="IPR058633">
    <property type="entry name" value="EmrA/FarA_HH"/>
</dbReference>
<dbReference type="Proteomes" id="UP000717981">
    <property type="component" value="Unassembled WGS sequence"/>
</dbReference>
<evidence type="ECO:0000313" key="12">
    <source>
        <dbReference type="EMBL" id="KAF1684470.1"/>
    </source>
</evidence>
<evidence type="ECO:0000256" key="6">
    <source>
        <dbReference type="ARBA" id="ARBA00022692"/>
    </source>
</evidence>
<protein>
    <submittedName>
        <fullName evidence="12">EmrA/EmrK family multidrug efflux transporter periplasmic adaptor subunit</fullName>
    </submittedName>
</protein>
<dbReference type="PANTHER" id="PTHR30386">
    <property type="entry name" value="MEMBRANE FUSION SUBUNIT OF EMRAB-TOLC MULTIDRUG EFFLUX PUMP"/>
    <property type="match status" value="1"/>
</dbReference>
<proteinExistence type="inferred from homology"/>
<evidence type="ECO:0000256" key="4">
    <source>
        <dbReference type="ARBA" id="ARBA00022475"/>
    </source>
</evidence>
<evidence type="ECO:0000256" key="8">
    <source>
        <dbReference type="ARBA" id="ARBA00023136"/>
    </source>
</evidence>
<sequence>MQGTPAPAASHGKRRRALQILLLAGVLAGAAWLAWYLLYARWHEYTDDAYVQGNLVSVVPQTAGTVVGIDVEEGDRVEAGQVLVRLDPNDAQVAYEQAVANLAATVRQVRGYFGSADAAEAGLRARRVAVEQARADVRRREGLVATGAISREELDHARDVLAAAEAALGTAEGNLRRSRALVDATTVREQPQVQAAAAQLRQAWLDLQRTAIVAPVSGHVARRQVQLGQRVQPGATLMTVVPPEQVWVEANFKETQLADMRIGQPVEVRADLYGGGVRYQGKVASLGMGTGAAFSLLPAQNASGNWIKIVQRVPVRIELDPAQLAEHPLRLGLSMHVDVDLRDRSGPVLAPARRAEAPRLATDVYRRQMDEADALVERVIEQNLPRARG</sequence>
<dbReference type="Gene3D" id="2.40.30.170">
    <property type="match status" value="1"/>
</dbReference>
<dbReference type="Gene3D" id="2.40.50.100">
    <property type="match status" value="1"/>
</dbReference>
<evidence type="ECO:0000259" key="10">
    <source>
        <dbReference type="Pfam" id="PF25885"/>
    </source>
</evidence>
<dbReference type="SUPFAM" id="SSF111369">
    <property type="entry name" value="HlyD-like secretion proteins"/>
    <property type="match status" value="2"/>
</dbReference>
<dbReference type="Pfam" id="PF25963">
    <property type="entry name" value="Beta-barrel_AAEA"/>
    <property type="match status" value="1"/>
</dbReference>
<evidence type="ECO:0000256" key="1">
    <source>
        <dbReference type="ARBA" id="ARBA00004383"/>
    </source>
</evidence>
<evidence type="ECO:0000313" key="13">
    <source>
        <dbReference type="Proteomes" id="UP000717981"/>
    </source>
</evidence>
<evidence type="ECO:0000256" key="3">
    <source>
        <dbReference type="ARBA" id="ARBA00022448"/>
    </source>
</evidence>
<dbReference type="InterPro" id="IPR050739">
    <property type="entry name" value="MFP"/>
</dbReference>
<dbReference type="FunFam" id="2.40.30.170:FF:000003">
    <property type="entry name" value="Multidrug resistance protein A"/>
    <property type="match status" value="1"/>
</dbReference>
<dbReference type="InterPro" id="IPR058634">
    <property type="entry name" value="AaeA-lik-b-barrel"/>
</dbReference>
<evidence type="ECO:0000256" key="5">
    <source>
        <dbReference type="ARBA" id="ARBA00022519"/>
    </source>
</evidence>
<dbReference type="GO" id="GO:0046677">
    <property type="term" value="P:response to antibiotic"/>
    <property type="evidence" value="ECO:0007669"/>
    <property type="project" value="UniProtKB-ARBA"/>
</dbReference>
<dbReference type="OrthoDB" id="9811754at2"/>
<gene>
    <name evidence="12" type="ORF">CR938_13905</name>
</gene>
<dbReference type="GO" id="GO:0005886">
    <property type="term" value="C:plasma membrane"/>
    <property type="evidence" value="ECO:0007669"/>
    <property type="project" value="UniProtKB-SubCell"/>
</dbReference>
<evidence type="ECO:0000256" key="9">
    <source>
        <dbReference type="SAM" id="Phobius"/>
    </source>
</evidence>
<keyword evidence="3" id="KW-0813">Transport</keyword>
<keyword evidence="6 9" id="KW-0812">Transmembrane</keyword>
<comment type="similarity">
    <text evidence="2">Belongs to the membrane fusion protein (MFP) (TC 8.A.1) family.</text>
</comment>
<evidence type="ECO:0000256" key="7">
    <source>
        <dbReference type="ARBA" id="ARBA00022989"/>
    </source>
</evidence>